<dbReference type="EMBL" id="VSRR010002537">
    <property type="protein sequence ID" value="MPC31972.1"/>
    <property type="molecule type" value="Genomic_DNA"/>
</dbReference>
<reference evidence="1 2" key="1">
    <citation type="submission" date="2019-05" db="EMBL/GenBank/DDBJ databases">
        <title>Another draft genome of Portunus trituberculatus and its Hox gene families provides insights of decapod evolution.</title>
        <authorList>
            <person name="Jeong J.-H."/>
            <person name="Song I."/>
            <person name="Kim S."/>
            <person name="Choi T."/>
            <person name="Kim D."/>
            <person name="Ryu S."/>
            <person name="Kim W."/>
        </authorList>
    </citation>
    <scope>NUCLEOTIDE SEQUENCE [LARGE SCALE GENOMIC DNA]</scope>
    <source>
        <tissue evidence="1">Muscle</tissue>
    </source>
</reference>
<sequence>MKGSFSSKPPSFLNTSTTLYGPFHFTHSFLHILDSVVSRFTHTNTPRPTFCSLHSLSATLILSGYFLMSLPNNTASNVKITLFTIYSR</sequence>
<organism evidence="1 2">
    <name type="scientific">Portunus trituberculatus</name>
    <name type="common">Swimming crab</name>
    <name type="synonym">Neptunus trituberculatus</name>
    <dbReference type="NCBI Taxonomy" id="210409"/>
    <lineage>
        <taxon>Eukaryota</taxon>
        <taxon>Metazoa</taxon>
        <taxon>Ecdysozoa</taxon>
        <taxon>Arthropoda</taxon>
        <taxon>Crustacea</taxon>
        <taxon>Multicrustacea</taxon>
        <taxon>Malacostraca</taxon>
        <taxon>Eumalacostraca</taxon>
        <taxon>Eucarida</taxon>
        <taxon>Decapoda</taxon>
        <taxon>Pleocyemata</taxon>
        <taxon>Brachyura</taxon>
        <taxon>Eubrachyura</taxon>
        <taxon>Portunoidea</taxon>
        <taxon>Portunidae</taxon>
        <taxon>Portuninae</taxon>
        <taxon>Portunus</taxon>
    </lineage>
</organism>
<protein>
    <submittedName>
        <fullName evidence="1">Uncharacterized protein</fullName>
    </submittedName>
</protein>
<name>A0A5B7ECX2_PORTR</name>
<proteinExistence type="predicted"/>
<accession>A0A5B7ECX2</accession>
<comment type="caution">
    <text evidence="1">The sequence shown here is derived from an EMBL/GenBank/DDBJ whole genome shotgun (WGS) entry which is preliminary data.</text>
</comment>
<dbReference type="Proteomes" id="UP000324222">
    <property type="component" value="Unassembled WGS sequence"/>
</dbReference>
<keyword evidence="2" id="KW-1185">Reference proteome</keyword>
<evidence type="ECO:0000313" key="2">
    <source>
        <dbReference type="Proteomes" id="UP000324222"/>
    </source>
</evidence>
<dbReference type="AlphaFoldDB" id="A0A5B7ECX2"/>
<gene>
    <name evidence="1" type="ORF">E2C01_025273</name>
</gene>
<evidence type="ECO:0000313" key="1">
    <source>
        <dbReference type="EMBL" id="MPC31972.1"/>
    </source>
</evidence>